<keyword evidence="2" id="KW-1185">Reference proteome</keyword>
<comment type="caution">
    <text evidence="1">The sequence shown here is derived from an EMBL/GenBank/DDBJ whole genome shotgun (WGS) entry which is preliminary data.</text>
</comment>
<dbReference type="Proteomes" id="UP001597525">
    <property type="component" value="Unassembled WGS sequence"/>
</dbReference>
<dbReference type="EMBL" id="JBHUPB010000001">
    <property type="protein sequence ID" value="MFD2965804.1"/>
    <property type="molecule type" value="Genomic_DNA"/>
</dbReference>
<evidence type="ECO:0000313" key="1">
    <source>
        <dbReference type="EMBL" id="MFD2965804.1"/>
    </source>
</evidence>
<evidence type="ECO:0000313" key="2">
    <source>
        <dbReference type="Proteomes" id="UP001597525"/>
    </source>
</evidence>
<organism evidence="1 2">
    <name type="scientific">Sphingobacterium bambusae</name>
    <dbReference type="NCBI Taxonomy" id="662858"/>
    <lineage>
        <taxon>Bacteria</taxon>
        <taxon>Pseudomonadati</taxon>
        <taxon>Bacteroidota</taxon>
        <taxon>Sphingobacteriia</taxon>
        <taxon>Sphingobacteriales</taxon>
        <taxon>Sphingobacteriaceae</taxon>
        <taxon>Sphingobacterium</taxon>
    </lineage>
</organism>
<protein>
    <submittedName>
        <fullName evidence="1">Uncharacterized protein</fullName>
    </submittedName>
</protein>
<reference evidence="2" key="1">
    <citation type="journal article" date="2019" name="Int. J. Syst. Evol. Microbiol.">
        <title>The Global Catalogue of Microorganisms (GCM) 10K type strain sequencing project: providing services to taxonomists for standard genome sequencing and annotation.</title>
        <authorList>
            <consortium name="The Broad Institute Genomics Platform"/>
            <consortium name="The Broad Institute Genome Sequencing Center for Infectious Disease"/>
            <person name="Wu L."/>
            <person name="Ma J."/>
        </authorList>
    </citation>
    <scope>NUCLEOTIDE SEQUENCE [LARGE SCALE GENOMIC DNA]</scope>
    <source>
        <strain evidence="2">KCTC 22814</strain>
    </source>
</reference>
<accession>A0ABW6BCM3</accession>
<dbReference type="InterPro" id="IPR052933">
    <property type="entry name" value="DNA_Protect_Modify"/>
</dbReference>
<proteinExistence type="predicted"/>
<dbReference type="PANTHER" id="PTHR41313">
    <property type="entry name" value="ADENINE-SPECIFIC METHYLTRANSFERASE"/>
    <property type="match status" value="1"/>
</dbReference>
<gene>
    <name evidence="1" type="ORF">ACFS7Y_00265</name>
</gene>
<dbReference type="RefSeq" id="WP_320184684.1">
    <property type="nucleotide sequence ID" value="NZ_CP138332.1"/>
</dbReference>
<dbReference type="PANTHER" id="PTHR41313:SF1">
    <property type="entry name" value="DNA METHYLASE ADENINE-SPECIFIC DOMAIN-CONTAINING PROTEIN"/>
    <property type="match status" value="1"/>
</dbReference>
<sequence length="312" mass="35733">MQPYHRENCFILQDQQLGNLRGLSSGNPPTFHPLNLPSHQSRRAKVYIELRDVYYALYHTESNAQQEQPEMREKLNTAYELFVKQYGRLNSAENIKLIKSDSAGREIPYLERTVGGVIHKADIFHRPVSFSTKNIASENPQEALAASLNKHAKVELAYMSQVSGLPTDVLKKGLKDHIYFNPIDGDYQIAERWIAGNVIDKANFVRDYLKNQPENTEVKDSLQALEKAPPQPIAFEELDFNLGERWIAASTYGRFASQLFDTDVNIHYSETLDDFNISCARKNVHILDKFAIKCYKLMVLSSNPLLRRWALS</sequence>
<name>A0ABW6BCM3_9SPHI</name>